<reference evidence="2" key="1">
    <citation type="submission" date="2021-11" db="EMBL/GenBank/DDBJ databases">
        <authorList>
            <consortium name="Genoscope - CEA"/>
            <person name="William W."/>
        </authorList>
    </citation>
    <scope>NUCLEOTIDE SEQUENCE</scope>
</reference>
<evidence type="ECO:0000313" key="2">
    <source>
        <dbReference type="EMBL" id="CAH0372620.1"/>
    </source>
</evidence>
<proteinExistence type="predicted"/>
<gene>
    <name evidence="2" type="ORF">PECAL_3P26290</name>
</gene>
<sequence>MGKKSKITGKVDNGLKERLRANMKAKKKGNPCYAFGMALNPKMRSVLGEEHRALLVVKSGDPDIDLYIRSLFATGGCGQYSKDSVEDGEDYIMKMAALKKVVPPLRASEILKVDSATLMAACEDTEGSQKSPSGAAPAAAASPAPAPSTESKAPESPIPIDQSPLQAPAPAPSSPLSSAKLVDQKKWGDRCATGASDDDEYEIGRLPDADQKANIMTSRHELGVASVATRIDAAALKFRNNILSLDPRDFLVRRVYDGLMNDSKGRGSSRNGALFLDKLALEANWPGPLKKPAAKKFVNEFVASRRVSELVDGFKRMTTLRNMSDWVEKERFGLPEYLLRTCPSSLREGRRLKTKFRLGCHDLRSSSSRTQLVRNAQCPCCKSRESETIQHALLECSAFTKERDTFLERFYELHPIARGLSPEGLCDVLMSDDLPHETENTMYRYLIAISRLRLGILTERGEGS</sequence>
<evidence type="ECO:0000313" key="3">
    <source>
        <dbReference type="Proteomes" id="UP000789595"/>
    </source>
</evidence>
<feature type="region of interest" description="Disordered" evidence="1">
    <location>
        <begin position="123"/>
        <end position="183"/>
    </location>
</feature>
<dbReference type="OrthoDB" id="3044497at2759"/>
<comment type="caution">
    <text evidence="2">The sequence shown here is derived from an EMBL/GenBank/DDBJ whole genome shotgun (WGS) entry which is preliminary data.</text>
</comment>
<dbReference type="EMBL" id="CAKKNE010000003">
    <property type="protein sequence ID" value="CAH0372620.1"/>
    <property type="molecule type" value="Genomic_DNA"/>
</dbReference>
<dbReference type="AlphaFoldDB" id="A0A8J2SIJ3"/>
<feature type="compositionally biased region" description="Low complexity" evidence="1">
    <location>
        <begin position="128"/>
        <end position="155"/>
    </location>
</feature>
<evidence type="ECO:0000256" key="1">
    <source>
        <dbReference type="SAM" id="MobiDB-lite"/>
    </source>
</evidence>
<organism evidence="2 3">
    <name type="scientific">Pelagomonas calceolata</name>
    <dbReference type="NCBI Taxonomy" id="35677"/>
    <lineage>
        <taxon>Eukaryota</taxon>
        <taxon>Sar</taxon>
        <taxon>Stramenopiles</taxon>
        <taxon>Ochrophyta</taxon>
        <taxon>Pelagophyceae</taxon>
        <taxon>Pelagomonadales</taxon>
        <taxon>Pelagomonadaceae</taxon>
        <taxon>Pelagomonas</taxon>
    </lineage>
</organism>
<name>A0A8J2SIJ3_9STRA</name>
<accession>A0A8J2SIJ3</accession>
<dbReference type="Proteomes" id="UP000789595">
    <property type="component" value="Unassembled WGS sequence"/>
</dbReference>
<protein>
    <submittedName>
        <fullName evidence="2">Uncharacterized protein</fullName>
    </submittedName>
</protein>
<keyword evidence="3" id="KW-1185">Reference proteome</keyword>